<dbReference type="Gene3D" id="2.115.10.20">
    <property type="entry name" value="Glycosyl hydrolase domain, family 43"/>
    <property type="match status" value="1"/>
</dbReference>
<dbReference type="AlphaFoldDB" id="A0A5C7AZ14"/>
<dbReference type="InterPro" id="IPR023296">
    <property type="entry name" value="Glyco_hydro_beta-prop_sf"/>
</dbReference>
<reference evidence="1 2" key="1">
    <citation type="submission" date="2019-08" db="EMBL/GenBank/DDBJ databases">
        <title>Genomes sequence of Algoriphagus aquimarinus ACAM450.</title>
        <authorList>
            <person name="Bowman J.P."/>
        </authorList>
    </citation>
    <scope>NUCLEOTIDE SEQUENCE [LARGE SCALE GENOMIC DNA]</scope>
    <source>
        <strain evidence="1 2">ACAM 450</strain>
    </source>
</reference>
<sequence length="557" mass="62833">MKQKNFNKLFVILLLGTVAYIPTKSWAQIQERAKPAEWIDLVPGGKFIDLFQPISPVGQLTSDTWGTATVKPRYVDNGIEDNEWSYWGGNILEGEDGQFHLFVCRWREDSPKGHHEWSNSIVVHAVSDNSMGPFKVLDEVGKGHNPEVYKTADGRFVVYVIDGYYVANTLNGPWEYGKFEFDQRDRPIIEGLSNLTFVRREDGSYLMVCRGGGVWFNQDGLGKFNQVSNERVYPPVDGRFEDPVIWKDNVQYHLIVNDWLGRIAFYQRSKDGVHWKIDPGEAYMPGISIYEDGTNEDWFKYERIKIFQDDLGRAVQANFAVIDTLKNEDKPNDSHSSKNIGIPLKVGMQLDLLNKKQVTASTKTMKVLVKAESGFDPQNDLDLSSLRYGASEEVNFGRGSKVLSSKVKGNDLEITFEGKGNGFKEDNFAGKMLGKNQNGEMVFGYSRLPWVDYNQAILSARKPEILKEQGIVRVKVENFGQVNSKKAMVSVEIFEDGKSAFVSTKKIKGIQPFEGVTVDLPFDEFIPLGTNLSFKVSIQSSKVESEVFEGSLSGPNR</sequence>
<evidence type="ECO:0000313" key="2">
    <source>
        <dbReference type="Proteomes" id="UP000321935"/>
    </source>
</evidence>
<name>A0A5C7AZ14_9BACT</name>
<accession>A0A5C7AZ14</accession>
<dbReference type="OrthoDB" id="9794572at2"/>
<dbReference type="CDD" id="cd08994">
    <property type="entry name" value="GH43_62_32_68_117_130-like"/>
    <property type="match status" value="1"/>
</dbReference>
<gene>
    <name evidence="1" type="ORF">ESV85_05365</name>
</gene>
<proteinExistence type="predicted"/>
<dbReference type="Proteomes" id="UP000321935">
    <property type="component" value="Unassembled WGS sequence"/>
</dbReference>
<dbReference type="EMBL" id="VORW01000002">
    <property type="protein sequence ID" value="TXE13404.1"/>
    <property type="molecule type" value="Genomic_DNA"/>
</dbReference>
<organism evidence="1 2">
    <name type="scientific">Algoriphagus aquimarinus</name>
    <dbReference type="NCBI Taxonomy" id="237018"/>
    <lineage>
        <taxon>Bacteria</taxon>
        <taxon>Pseudomonadati</taxon>
        <taxon>Bacteroidota</taxon>
        <taxon>Cytophagia</taxon>
        <taxon>Cytophagales</taxon>
        <taxon>Cyclobacteriaceae</taxon>
        <taxon>Algoriphagus</taxon>
    </lineage>
</organism>
<comment type="caution">
    <text evidence="1">The sequence shown here is derived from an EMBL/GenBank/DDBJ whole genome shotgun (WGS) entry which is preliminary data.</text>
</comment>
<dbReference type="RefSeq" id="WP_146915480.1">
    <property type="nucleotide sequence ID" value="NZ_VORW01000002.1"/>
</dbReference>
<evidence type="ECO:0000313" key="1">
    <source>
        <dbReference type="EMBL" id="TXE13404.1"/>
    </source>
</evidence>
<protein>
    <submittedName>
        <fullName evidence="1">Uncharacterized protein</fullName>
    </submittedName>
</protein>
<dbReference type="SUPFAM" id="SSF75005">
    <property type="entry name" value="Arabinanase/levansucrase/invertase"/>
    <property type="match status" value="2"/>
</dbReference>